<dbReference type="PANTHER" id="PTHR36456:SF1">
    <property type="entry name" value="UPF0232 PROTEIN SCO3875"/>
    <property type="match status" value="1"/>
</dbReference>
<accession>A0A6J7QG79</accession>
<name>A0A6J7QG79_9ZZZZ</name>
<dbReference type="PANTHER" id="PTHR36456">
    <property type="entry name" value="UPF0232 PROTEIN SCO3875"/>
    <property type="match status" value="1"/>
</dbReference>
<evidence type="ECO:0000313" key="2">
    <source>
        <dbReference type="EMBL" id="CAB4980511.1"/>
    </source>
</evidence>
<dbReference type="AlphaFoldDB" id="A0A6J7QG79"/>
<reference evidence="3" key="1">
    <citation type="submission" date="2020-05" db="EMBL/GenBank/DDBJ databases">
        <authorList>
            <person name="Chiriac C."/>
            <person name="Salcher M."/>
            <person name="Ghai R."/>
            <person name="Kavagutti S V."/>
        </authorList>
    </citation>
    <scope>NUCLEOTIDE SEQUENCE</scope>
</reference>
<dbReference type="EMBL" id="CAFBOP010000008">
    <property type="protein sequence ID" value="CAB4980511.1"/>
    <property type="molecule type" value="Genomic_DNA"/>
</dbReference>
<dbReference type="EMBL" id="CAFBMN010000009">
    <property type="protein sequence ID" value="CAB4898559.1"/>
    <property type="molecule type" value="Genomic_DNA"/>
</dbReference>
<gene>
    <name evidence="1" type="ORF">UFOPK3587_00337</name>
    <name evidence="2" type="ORF">UFOPK3984_00360</name>
    <name evidence="3" type="ORF">UFOPK4114_00378</name>
</gene>
<proteinExistence type="predicted"/>
<sequence>MTKKDFALEVFRSFQTGKRTRKKTTKEQLSKPGDPQLLSELFSHIIKDREWENPLAEGNLFSSWEKVVGADISQHASPVSLVDGVLTLQTSSTAWATQLKLVAPAILETVQRSAPGVLVESLVFIGPQGPSWKKGLRSIRGAKGPRDTYG</sequence>
<protein>
    <submittedName>
        <fullName evidence="3">Unannotated protein</fullName>
    </submittedName>
</protein>
<dbReference type="Pfam" id="PF05258">
    <property type="entry name" value="DciA"/>
    <property type="match status" value="1"/>
</dbReference>
<evidence type="ECO:0000313" key="3">
    <source>
        <dbReference type="EMBL" id="CAB5013224.1"/>
    </source>
</evidence>
<evidence type="ECO:0000313" key="1">
    <source>
        <dbReference type="EMBL" id="CAB4898559.1"/>
    </source>
</evidence>
<dbReference type="EMBL" id="CAFBPP010000008">
    <property type="protein sequence ID" value="CAB5013224.1"/>
    <property type="molecule type" value="Genomic_DNA"/>
</dbReference>
<organism evidence="3">
    <name type="scientific">freshwater metagenome</name>
    <dbReference type="NCBI Taxonomy" id="449393"/>
    <lineage>
        <taxon>unclassified sequences</taxon>
        <taxon>metagenomes</taxon>
        <taxon>ecological metagenomes</taxon>
    </lineage>
</organism>
<dbReference type="InterPro" id="IPR007922">
    <property type="entry name" value="DciA-like"/>
</dbReference>